<gene>
    <name evidence="23" type="ORF">SAMN05216213_103275</name>
</gene>
<feature type="domain" description="PAC" evidence="20">
    <location>
        <begin position="471"/>
        <end position="523"/>
    </location>
</feature>
<dbReference type="InterPro" id="IPR036097">
    <property type="entry name" value="HisK_dim/P_sf"/>
</dbReference>
<dbReference type="SUPFAM" id="SSF55874">
    <property type="entry name" value="ATPase domain of HSP90 chaperone/DNA topoisomerase II/histidine kinase"/>
    <property type="match status" value="1"/>
</dbReference>
<dbReference type="SMART" id="SM00091">
    <property type="entry name" value="PAS"/>
    <property type="match status" value="3"/>
</dbReference>
<dbReference type="InterPro" id="IPR003661">
    <property type="entry name" value="HisK_dim/P_dom"/>
</dbReference>
<organism evidence="23 24">
    <name type="scientific">Ectopseudomonas guguanensis</name>
    <dbReference type="NCBI Taxonomy" id="1198456"/>
    <lineage>
        <taxon>Bacteria</taxon>
        <taxon>Pseudomonadati</taxon>
        <taxon>Pseudomonadota</taxon>
        <taxon>Gammaproteobacteria</taxon>
        <taxon>Pseudomonadales</taxon>
        <taxon>Pseudomonadaceae</taxon>
        <taxon>Ectopseudomonas</taxon>
    </lineage>
</organism>
<dbReference type="Gene3D" id="3.40.50.2300">
    <property type="match status" value="1"/>
</dbReference>
<dbReference type="GO" id="GO:0005886">
    <property type="term" value="C:plasma membrane"/>
    <property type="evidence" value="ECO:0007669"/>
    <property type="project" value="UniProtKB-SubCell"/>
</dbReference>
<evidence type="ECO:0000259" key="21">
    <source>
        <dbReference type="PROSITE" id="PS50894"/>
    </source>
</evidence>
<dbReference type="PRINTS" id="PR00344">
    <property type="entry name" value="BCTRLSENSOR"/>
</dbReference>
<evidence type="ECO:0000256" key="13">
    <source>
        <dbReference type="ARBA" id="ARBA00023136"/>
    </source>
</evidence>
<feature type="domain" description="PAS" evidence="19">
    <location>
        <begin position="538"/>
        <end position="563"/>
    </location>
</feature>
<dbReference type="SUPFAM" id="SSF52172">
    <property type="entry name" value="CheY-like"/>
    <property type="match status" value="1"/>
</dbReference>
<evidence type="ECO:0000256" key="16">
    <source>
        <dbReference type="PROSITE-ProRule" id="PRU00244"/>
    </source>
</evidence>
<feature type="transmembrane region" description="Helical" evidence="16">
    <location>
        <begin position="26"/>
        <end position="46"/>
    </location>
</feature>
<evidence type="ECO:0000256" key="5">
    <source>
        <dbReference type="ARBA" id="ARBA00022553"/>
    </source>
</evidence>
<dbReference type="CDD" id="cd00130">
    <property type="entry name" value="PAS"/>
    <property type="match status" value="3"/>
</dbReference>
<evidence type="ECO:0000256" key="2">
    <source>
        <dbReference type="ARBA" id="ARBA00004651"/>
    </source>
</evidence>
<accession>A0A1H0RK40</accession>
<dbReference type="PROSITE" id="PS50109">
    <property type="entry name" value="HIS_KIN"/>
    <property type="match status" value="1"/>
</dbReference>
<evidence type="ECO:0000256" key="10">
    <source>
        <dbReference type="ARBA" id="ARBA00022840"/>
    </source>
</evidence>
<protein>
    <recommendedName>
        <fullName evidence="3">histidine kinase</fullName>
        <ecNumber evidence="3">2.7.13.3</ecNumber>
    </recommendedName>
</protein>
<sequence length="1230" mass="134960">MSILELFFLMGADPAVLVLSRYDPKLVLLSLAIAVFAAGMALQLAGEARDNTHPVARQITIVTGSLALGGGIWSMHFLGMLAFELCAAVRYDLGITLLSMLPSLAASWVALSLLARRDLSLKQLCVGGVLVGAGIGAMHYSGMAAMQMAPLLRYDPWMFALSIFVAVALAILALWVRFGLEGRLPTTWALLLSALVMGLAISGMHYTGMAAARFVGTPESQVPMAVVDSGYIAIAITLLTVALTVFVVAANTLLRYRRMSQQLKASEQHLRSIFDTALDAIITVDHTGTLRSANRAVSRLLGWAPQEVVGMHMRTLLPARHVQRMEALLADYLRTGRLNMPAGEQELLCLTRDGEEKPVRISVGVTHAGSRPLFVVFVADISERQAMEKALRESEQQYRSLISNIPGVSFRCMLDRDWSIIFISDAVQPLTGWSAEDFISRRCSIADLYHPDDYPRVVDEVQRAIEQGRNYTVEYRLFDRSGREHWIWESGSAVCDERGVPHWIDGVLIDQTDTKRRNAEYEGKVTAISKAMALVEYDLDGLILDINDNALALFGYERAEVIGHHHSMFCDPELVASDAYRQVWAELRAGHFRTGEYRRIGKGGREVWIQASYNPILDTDGKPFKVVKLATDLTPRRVMEQDLRAARDRAEAAAAARSSFLANMSHEIRTPMNAIIGFTHLLLETPLSADQRRHLSTVQHSSRSLLGLLNDILDTAKLDRGAIELEQLDFSLRELCEQVVASQRLAAESKGLQLHLEYPATVAEFFCGDPLRLQQVLTNLLGNAVKFTLHGEVRLKVTGEPGAMRLAVQDTGIGIAADRLEKIFEPFAQADASMSRRFGGTGLGTTISRQLVELMGGRLKVESREGQGSCFSVELPLRAGKRLASQQRAVLPELGQLNILAADDVAQNLELLQLTLEHFGHRVRGVADGEGAVQAFTEERFDLILMDVQMPGVDGLEASRRIRQLEAAEAREPIPIIALTASVLDQDRQAALDSGMNGFASKPLDINALLWEIARLLGLTDVPSAVVSATRVADESLFDWVRGSSLWGGPLRMAQAINTYIGEQHDLAVRLAEFLAARDWEGGKALAHRLHGAAGNLAMSALASLGRSIEQAFETQDERTLQGLLGELEQALQTVREVVPQVPPLCSEAPVAAIDAACLREQASQLRHALRRGGLDEEALAAMEHAAGATAYRGVLGELRQALDDFDFDQALSLLDRLLLQLQDEETTRS</sequence>
<evidence type="ECO:0000256" key="14">
    <source>
        <dbReference type="PROSITE-ProRule" id="PRU00110"/>
    </source>
</evidence>
<dbReference type="SUPFAM" id="SSF55785">
    <property type="entry name" value="PYP-like sensor domain (PAS domain)"/>
    <property type="match status" value="3"/>
</dbReference>
<keyword evidence="6" id="KW-0808">Transferase</keyword>
<dbReference type="SUPFAM" id="SSF47226">
    <property type="entry name" value="Histidine-containing phosphotransfer domain, HPT domain"/>
    <property type="match status" value="1"/>
</dbReference>
<dbReference type="GeneID" id="300930960"/>
<dbReference type="Pfam" id="PF00512">
    <property type="entry name" value="HisKA"/>
    <property type="match status" value="1"/>
</dbReference>
<evidence type="ECO:0000259" key="18">
    <source>
        <dbReference type="PROSITE" id="PS50110"/>
    </source>
</evidence>
<dbReference type="RefSeq" id="WP_090428787.1">
    <property type="nucleotide sequence ID" value="NZ_FNJJ01000003.1"/>
</dbReference>
<dbReference type="Gene3D" id="1.10.287.130">
    <property type="match status" value="1"/>
</dbReference>
<dbReference type="PANTHER" id="PTHR45339">
    <property type="entry name" value="HYBRID SIGNAL TRANSDUCTION HISTIDINE KINASE J"/>
    <property type="match status" value="1"/>
</dbReference>
<keyword evidence="10" id="KW-0067">ATP-binding</keyword>
<dbReference type="SMART" id="SM00388">
    <property type="entry name" value="HisKA"/>
    <property type="match status" value="1"/>
</dbReference>
<dbReference type="CDD" id="cd00088">
    <property type="entry name" value="HPT"/>
    <property type="match status" value="1"/>
</dbReference>
<dbReference type="PROSITE" id="PS50112">
    <property type="entry name" value="PAS"/>
    <property type="match status" value="3"/>
</dbReference>
<dbReference type="Pfam" id="PF03707">
    <property type="entry name" value="MHYT"/>
    <property type="match status" value="4"/>
</dbReference>
<dbReference type="PROSITE" id="PS50110">
    <property type="entry name" value="RESPONSE_REGULATORY"/>
    <property type="match status" value="1"/>
</dbReference>
<dbReference type="Gene3D" id="3.30.565.10">
    <property type="entry name" value="Histidine kinase-like ATPase, C-terminal domain"/>
    <property type="match status" value="1"/>
</dbReference>
<reference evidence="24" key="1">
    <citation type="submission" date="2016-10" db="EMBL/GenBank/DDBJ databases">
        <authorList>
            <person name="Varghese N."/>
            <person name="Submissions S."/>
        </authorList>
    </citation>
    <scope>NUCLEOTIDE SEQUENCE [LARGE SCALE GENOMIC DNA]</scope>
    <source>
        <strain evidence="24">JCM 18416</strain>
    </source>
</reference>
<evidence type="ECO:0000259" key="22">
    <source>
        <dbReference type="PROSITE" id="PS50924"/>
    </source>
</evidence>
<feature type="domain" description="PAS" evidence="19">
    <location>
        <begin position="266"/>
        <end position="336"/>
    </location>
</feature>
<keyword evidence="12" id="KW-0902">Two-component regulatory system</keyword>
<dbReference type="PROSITE" id="PS50113">
    <property type="entry name" value="PAC"/>
    <property type="match status" value="2"/>
</dbReference>
<dbReference type="AlphaFoldDB" id="A0A1H0RK40"/>
<feature type="transmembrane region" description="Helical" evidence="16">
    <location>
        <begin position="124"/>
        <end position="145"/>
    </location>
</feature>
<keyword evidence="4" id="KW-1003">Cell membrane</keyword>
<feature type="domain" description="MHYT" evidence="22">
    <location>
        <begin position="22"/>
        <end position="215"/>
    </location>
</feature>
<keyword evidence="9" id="KW-0418">Kinase</keyword>
<dbReference type="PROSITE" id="PS50924">
    <property type="entry name" value="MHYT"/>
    <property type="match status" value="1"/>
</dbReference>
<evidence type="ECO:0000313" key="23">
    <source>
        <dbReference type="EMBL" id="SDP29609.1"/>
    </source>
</evidence>
<dbReference type="InterPro" id="IPR036641">
    <property type="entry name" value="HPT_dom_sf"/>
</dbReference>
<dbReference type="Pfam" id="PF02518">
    <property type="entry name" value="HATPase_c"/>
    <property type="match status" value="1"/>
</dbReference>
<dbReference type="GO" id="GO:0005524">
    <property type="term" value="F:ATP binding"/>
    <property type="evidence" value="ECO:0007669"/>
    <property type="project" value="UniProtKB-KW"/>
</dbReference>
<dbReference type="InterPro" id="IPR001789">
    <property type="entry name" value="Sig_transdc_resp-reg_receiver"/>
</dbReference>
<dbReference type="InterPro" id="IPR013655">
    <property type="entry name" value="PAS_fold_3"/>
</dbReference>
<evidence type="ECO:0000259" key="20">
    <source>
        <dbReference type="PROSITE" id="PS50113"/>
    </source>
</evidence>
<evidence type="ECO:0000256" key="15">
    <source>
        <dbReference type="PROSITE-ProRule" id="PRU00169"/>
    </source>
</evidence>
<keyword evidence="8" id="KW-0547">Nucleotide-binding</keyword>
<dbReference type="InterPro" id="IPR000014">
    <property type="entry name" value="PAS"/>
</dbReference>
<dbReference type="SMART" id="SM00448">
    <property type="entry name" value="REC"/>
    <property type="match status" value="1"/>
</dbReference>
<dbReference type="CDD" id="cd17546">
    <property type="entry name" value="REC_hyHK_CKI1_RcsC-like"/>
    <property type="match status" value="1"/>
</dbReference>
<evidence type="ECO:0000256" key="3">
    <source>
        <dbReference type="ARBA" id="ARBA00012438"/>
    </source>
</evidence>
<dbReference type="FunFam" id="1.10.287.130:FF:000004">
    <property type="entry name" value="Ethylene receptor 1"/>
    <property type="match status" value="1"/>
</dbReference>
<evidence type="ECO:0000256" key="11">
    <source>
        <dbReference type="ARBA" id="ARBA00022989"/>
    </source>
</evidence>
<feature type="modified residue" description="Phosphohistidine" evidence="14">
    <location>
        <position position="1088"/>
    </location>
</feature>
<evidence type="ECO:0000256" key="8">
    <source>
        <dbReference type="ARBA" id="ARBA00022741"/>
    </source>
</evidence>
<dbReference type="CDD" id="cd00082">
    <property type="entry name" value="HisKA"/>
    <property type="match status" value="1"/>
</dbReference>
<dbReference type="Pfam" id="PF01627">
    <property type="entry name" value="Hpt"/>
    <property type="match status" value="1"/>
</dbReference>
<feature type="domain" description="HPt" evidence="21">
    <location>
        <begin position="1049"/>
        <end position="1142"/>
    </location>
</feature>
<dbReference type="NCBIfam" id="TIGR00229">
    <property type="entry name" value="sensory_box"/>
    <property type="match status" value="3"/>
</dbReference>
<dbReference type="GO" id="GO:0006355">
    <property type="term" value="P:regulation of DNA-templated transcription"/>
    <property type="evidence" value="ECO:0007669"/>
    <property type="project" value="InterPro"/>
</dbReference>
<feature type="transmembrane region" description="Helical" evidence="16">
    <location>
        <begin position="231"/>
        <end position="254"/>
    </location>
</feature>
<dbReference type="InterPro" id="IPR000700">
    <property type="entry name" value="PAS-assoc_C"/>
</dbReference>
<dbReference type="EC" id="2.7.13.3" evidence="3"/>
<keyword evidence="11 16" id="KW-1133">Transmembrane helix</keyword>
<dbReference type="Pfam" id="PF00072">
    <property type="entry name" value="Response_reg"/>
    <property type="match status" value="1"/>
</dbReference>
<dbReference type="OrthoDB" id="9810730at2"/>
<feature type="modified residue" description="4-aspartylphosphate" evidence="15">
    <location>
        <position position="947"/>
    </location>
</feature>
<dbReference type="InterPro" id="IPR011006">
    <property type="entry name" value="CheY-like_superfamily"/>
</dbReference>
<dbReference type="SMART" id="SM00387">
    <property type="entry name" value="HATPase_c"/>
    <property type="match status" value="1"/>
</dbReference>
<feature type="transmembrane region" description="Helical" evidence="16">
    <location>
        <begin position="95"/>
        <end position="115"/>
    </location>
</feature>
<dbReference type="InterPro" id="IPR001610">
    <property type="entry name" value="PAC"/>
</dbReference>
<evidence type="ECO:0000256" key="9">
    <source>
        <dbReference type="ARBA" id="ARBA00022777"/>
    </source>
</evidence>
<dbReference type="FunFam" id="3.30.565.10:FF:000010">
    <property type="entry name" value="Sensor histidine kinase RcsC"/>
    <property type="match status" value="1"/>
</dbReference>
<keyword evidence="13 16" id="KW-0472">Membrane</keyword>
<dbReference type="InterPro" id="IPR005467">
    <property type="entry name" value="His_kinase_dom"/>
</dbReference>
<dbReference type="EMBL" id="FNJJ01000003">
    <property type="protein sequence ID" value="SDP29609.1"/>
    <property type="molecule type" value="Genomic_DNA"/>
</dbReference>
<comment type="catalytic activity">
    <reaction evidence="1">
        <text>ATP + protein L-histidine = ADP + protein N-phospho-L-histidine.</text>
        <dbReference type="EC" id="2.7.13.3"/>
    </reaction>
</comment>
<dbReference type="Pfam" id="PF08447">
    <property type="entry name" value="PAS_3"/>
    <property type="match status" value="2"/>
</dbReference>
<proteinExistence type="predicted"/>
<dbReference type="Pfam" id="PF00989">
    <property type="entry name" value="PAS"/>
    <property type="match status" value="1"/>
</dbReference>
<dbReference type="CDD" id="cd16922">
    <property type="entry name" value="HATPase_EvgS-ArcB-TorS-like"/>
    <property type="match status" value="1"/>
</dbReference>
<dbReference type="Gene3D" id="1.20.120.160">
    <property type="entry name" value="HPT domain"/>
    <property type="match status" value="1"/>
</dbReference>
<feature type="domain" description="Response regulatory" evidence="18">
    <location>
        <begin position="898"/>
        <end position="1017"/>
    </location>
</feature>
<dbReference type="Gene3D" id="3.30.450.20">
    <property type="entry name" value="PAS domain"/>
    <property type="match status" value="3"/>
</dbReference>
<dbReference type="PROSITE" id="PS50894">
    <property type="entry name" value="HPT"/>
    <property type="match status" value="1"/>
</dbReference>
<comment type="subcellular location">
    <subcellularLocation>
        <location evidence="2">Cell membrane</location>
        <topology evidence="2">Multi-pass membrane protein</topology>
    </subcellularLocation>
</comment>
<dbReference type="InterPro" id="IPR003594">
    <property type="entry name" value="HATPase_dom"/>
</dbReference>
<feature type="transmembrane region" description="Helical" evidence="16">
    <location>
        <begin position="188"/>
        <end position="211"/>
    </location>
</feature>
<dbReference type="SUPFAM" id="SSF47384">
    <property type="entry name" value="Homodimeric domain of signal transducing histidine kinase"/>
    <property type="match status" value="1"/>
</dbReference>
<dbReference type="InterPro" id="IPR004358">
    <property type="entry name" value="Sig_transdc_His_kin-like_C"/>
</dbReference>
<name>A0A1H0RK40_9GAMM</name>
<dbReference type="PANTHER" id="PTHR45339:SF1">
    <property type="entry name" value="HYBRID SIGNAL TRANSDUCTION HISTIDINE KINASE J"/>
    <property type="match status" value="1"/>
</dbReference>
<dbReference type="InterPro" id="IPR036890">
    <property type="entry name" value="HATPase_C_sf"/>
</dbReference>
<dbReference type="InterPro" id="IPR008207">
    <property type="entry name" value="Sig_transdc_His_kin_Hpt_dom"/>
</dbReference>
<dbReference type="InterPro" id="IPR013767">
    <property type="entry name" value="PAS_fold"/>
</dbReference>
<dbReference type="InterPro" id="IPR035965">
    <property type="entry name" value="PAS-like_dom_sf"/>
</dbReference>
<evidence type="ECO:0000256" key="7">
    <source>
        <dbReference type="ARBA" id="ARBA00022692"/>
    </source>
</evidence>
<dbReference type="SMART" id="SM00086">
    <property type="entry name" value="PAC"/>
    <property type="match status" value="3"/>
</dbReference>
<feature type="transmembrane region" description="Helical" evidence="16">
    <location>
        <begin position="157"/>
        <end position="176"/>
    </location>
</feature>
<dbReference type="InterPro" id="IPR005330">
    <property type="entry name" value="MHYT_dom"/>
</dbReference>
<evidence type="ECO:0000256" key="6">
    <source>
        <dbReference type="ARBA" id="ARBA00022679"/>
    </source>
</evidence>
<dbReference type="Proteomes" id="UP000199460">
    <property type="component" value="Unassembled WGS sequence"/>
</dbReference>
<evidence type="ECO:0000256" key="12">
    <source>
        <dbReference type="ARBA" id="ARBA00023012"/>
    </source>
</evidence>
<evidence type="ECO:0000256" key="4">
    <source>
        <dbReference type="ARBA" id="ARBA00022475"/>
    </source>
</evidence>
<feature type="domain" description="Histidine kinase" evidence="17">
    <location>
        <begin position="663"/>
        <end position="879"/>
    </location>
</feature>
<keyword evidence="5 15" id="KW-0597">Phosphoprotein</keyword>
<keyword evidence="24" id="KW-1185">Reference proteome</keyword>
<evidence type="ECO:0000259" key="17">
    <source>
        <dbReference type="PROSITE" id="PS50109"/>
    </source>
</evidence>
<keyword evidence="7 16" id="KW-0812">Transmembrane</keyword>
<feature type="domain" description="PAS" evidence="19">
    <location>
        <begin position="394"/>
        <end position="468"/>
    </location>
</feature>
<evidence type="ECO:0000256" key="1">
    <source>
        <dbReference type="ARBA" id="ARBA00000085"/>
    </source>
</evidence>
<feature type="domain" description="PAC" evidence="20">
    <location>
        <begin position="593"/>
        <end position="645"/>
    </location>
</feature>
<feature type="transmembrane region" description="Helical" evidence="16">
    <location>
        <begin position="58"/>
        <end position="83"/>
    </location>
</feature>
<evidence type="ECO:0000259" key="19">
    <source>
        <dbReference type="PROSITE" id="PS50112"/>
    </source>
</evidence>
<evidence type="ECO:0000313" key="24">
    <source>
        <dbReference type="Proteomes" id="UP000199460"/>
    </source>
</evidence>
<dbReference type="GO" id="GO:0000155">
    <property type="term" value="F:phosphorelay sensor kinase activity"/>
    <property type="evidence" value="ECO:0007669"/>
    <property type="project" value="InterPro"/>
</dbReference>